<dbReference type="EMBL" id="KN835163">
    <property type="protein sequence ID" value="KIK46078.1"/>
    <property type="molecule type" value="Genomic_DNA"/>
</dbReference>
<name>A0A0D0BST5_9AGAM</name>
<dbReference type="InParanoid" id="A0A0D0BST5"/>
<evidence type="ECO:0000313" key="2">
    <source>
        <dbReference type="Proteomes" id="UP000054485"/>
    </source>
</evidence>
<organism evidence="1 2">
    <name type="scientific">Suillus luteus UH-Slu-Lm8-n1</name>
    <dbReference type="NCBI Taxonomy" id="930992"/>
    <lineage>
        <taxon>Eukaryota</taxon>
        <taxon>Fungi</taxon>
        <taxon>Dikarya</taxon>
        <taxon>Basidiomycota</taxon>
        <taxon>Agaricomycotina</taxon>
        <taxon>Agaricomycetes</taxon>
        <taxon>Agaricomycetidae</taxon>
        <taxon>Boletales</taxon>
        <taxon>Suillineae</taxon>
        <taxon>Suillaceae</taxon>
        <taxon>Suillus</taxon>
    </lineage>
</organism>
<proteinExistence type="predicted"/>
<gene>
    <name evidence="1" type="ORF">CY34DRAFT_800768</name>
</gene>
<reference evidence="1 2" key="1">
    <citation type="submission" date="2014-04" db="EMBL/GenBank/DDBJ databases">
        <authorList>
            <consortium name="DOE Joint Genome Institute"/>
            <person name="Kuo A."/>
            <person name="Ruytinx J."/>
            <person name="Rineau F."/>
            <person name="Colpaert J."/>
            <person name="Kohler A."/>
            <person name="Nagy L.G."/>
            <person name="Floudas D."/>
            <person name="Copeland A."/>
            <person name="Barry K.W."/>
            <person name="Cichocki N."/>
            <person name="Veneault-Fourrey C."/>
            <person name="LaButti K."/>
            <person name="Lindquist E.A."/>
            <person name="Lipzen A."/>
            <person name="Lundell T."/>
            <person name="Morin E."/>
            <person name="Murat C."/>
            <person name="Sun H."/>
            <person name="Tunlid A."/>
            <person name="Henrissat B."/>
            <person name="Grigoriev I.V."/>
            <person name="Hibbett D.S."/>
            <person name="Martin F."/>
            <person name="Nordberg H.P."/>
            <person name="Cantor M.N."/>
            <person name="Hua S.X."/>
        </authorList>
    </citation>
    <scope>NUCLEOTIDE SEQUENCE [LARGE SCALE GENOMIC DNA]</scope>
    <source>
        <strain evidence="1 2">UH-Slu-Lm8-n1</strain>
    </source>
</reference>
<sequence>MGSLVCSDIIRAIAITSRCRAVFLGIRSDSQWAGSRIGNDAIHGPFDDRLFAKICQRIF</sequence>
<dbReference type="Proteomes" id="UP000054485">
    <property type="component" value="Unassembled WGS sequence"/>
</dbReference>
<protein>
    <submittedName>
        <fullName evidence="1">Uncharacterized protein</fullName>
    </submittedName>
</protein>
<dbReference type="AlphaFoldDB" id="A0A0D0BST5"/>
<keyword evidence="2" id="KW-1185">Reference proteome</keyword>
<accession>A0A0D0BST5</accession>
<reference evidence="2" key="2">
    <citation type="submission" date="2015-01" db="EMBL/GenBank/DDBJ databases">
        <title>Evolutionary Origins and Diversification of the Mycorrhizal Mutualists.</title>
        <authorList>
            <consortium name="DOE Joint Genome Institute"/>
            <consortium name="Mycorrhizal Genomics Consortium"/>
            <person name="Kohler A."/>
            <person name="Kuo A."/>
            <person name="Nagy L.G."/>
            <person name="Floudas D."/>
            <person name="Copeland A."/>
            <person name="Barry K.W."/>
            <person name="Cichocki N."/>
            <person name="Veneault-Fourrey C."/>
            <person name="LaButti K."/>
            <person name="Lindquist E.A."/>
            <person name="Lipzen A."/>
            <person name="Lundell T."/>
            <person name="Morin E."/>
            <person name="Murat C."/>
            <person name="Riley R."/>
            <person name="Ohm R."/>
            <person name="Sun H."/>
            <person name="Tunlid A."/>
            <person name="Henrissat B."/>
            <person name="Grigoriev I.V."/>
            <person name="Hibbett D.S."/>
            <person name="Martin F."/>
        </authorList>
    </citation>
    <scope>NUCLEOTIDE SEQUENCE [LARGE SCALE GENOMIC DNA]</scope>
    <source>
        <strain evidence="2">UH-Slu-Lm8-n1</strain>
    </source>
</reference>
<dbReference type="HOGENOM" id="CLU_2962443_0_0_1"/>
<evidence type="ECO:0000313" key="1">
    <source>
        <dbReference type="EMBL" id="KIK46078.1"/>
    </source>
</evidence>